<keyword evidence="2" id="KW-1185">Reference proteome</keyword>
<dbReference type="EMBL" id="JAMKFB020000003">
    <property type="protein sequence ID" value="KAL0197677.1"/>
    <property type="molecule type" value="Genomic_DNA"/>
</dbReference>
<proteinExistence type="predicted"/>
<comment type="caution">
    <text evidence="1">The sequence shown here is derived from an EMBL/GenBank/DDBJ whole genome shotgun (WGS) entry which is preliminary data.</text>
</comment>
<organism evidence="1 2">
    <name type="scientific">Cirrhinus mrigala</name>
    <name type="common">Mrigala</name>
    <dbReference type="NCBI Taxonomy" id="683832"/>
    <lineage>
        <taxon>Eukaryota</taxon>
        <taxon>Metazoa</taxon>
        <taxon>Chordata</taxon>
        <taxon>Craniata</taxon>
        <taxon>Vertebrata</taxon>
        <taxon>Euteleostomi</taxon>
        <taxon>Actinopterygii</taxon>
        <taxon>Neopterygii</taxon>
        <taxon>Teleostei</taxon>
        <taxon>Ostariophysi</taxon>
        <taxon>Cypriniformes</taxon>
        <taxon>Cyprinidae</taxon>
        <taxon>Labeoninae</taxon>
        <taxon>Labeonini</taxon>
        <taxon>Cirrhinus</taxon>
    </lineage>
</organism>
<name>A0ABD0RGJ5_CIRMR</name>
<sequence length="63" mass="6445">MASATTTDPGFNPGAIGLPESVVPANMFAPARGCGEDDGAECFEDGEMFNGETVDLGIDFSSK</sequence>
<reference evidence="1 2" key="1">
    <citation type="submission" date="2024-05" db="EMBL/GenBank/DDBJ databases">
        <title>Genome sequencing and assembly of Indian major carp, Cirrhinus mrigala (Hamilton, 1822).</title>
        <authorList>
            <person name="Mohindra V."/>
            <person name="Chowdhury L.M."/>
            <person name="Lal K."/>
            <person name="Jena J.K."/>
        </authorList>
    </citation>
    <scope>NUCLEOTIDE SEQUENCE [LARGE SCALE GENOMIC DNA]</scope>
    <source>
        <strain evidence="1">CM1030</strain>
        <tissue evidence="1">Blood</tissue>
    </source>
</reference>
<protein>
    <submittedName>
        <fullName evidence="1">Uncharacterized protein</fullName>
    </submittedName>
</protein>
<dbReference type="AlphaFoldDB" id="A0ABD0RGJ5"/>
<feature type="non-terminal residue" evidence="1">
    <location>
        <position position="63"/>
    </location>
</feature>
<evidence type="ECO:0000313" key="1">
    <source>
        <dbReference type="EMBL" id="KAL0197677.1"/>
    </source>
</evidence>
<dbReference type="Proteomes" id="UP001529510">
    <property type="component" value="Unassembled WGS sequence"/>
</dbReference>
<gene>
    <name evidence="1" type="ORF">M9458_006217</name>
</gene>
<accession>A0ABD0RGJ5</accession>
<evidence type="ECO:0000313" key="2">
    <source>
        <dbReference type="Proteomes" id="UP001529510"/>
    </source>
</evidence>